<name>A0ABW6K9N7_9BACI</name>
<keyword evidence="3" id="KW-1185">Reference proteome</keyword>
<dbReference type="InterPro" id="IPR002933">
    <property type="entry name" value="Peptidase_M20"/>
</dbReference>
<dbReference type="PANTHER" id="PTHR11014">
    <property type="entry name" value="PEPTIDASE M20 FAMILY MEMBER"/>
    <property type="match status" value="1"/>
</dbReference>
<dbReference type="InterPro" id="IPR037484">
    <property type="entry name" value="AmhX-like"/>
</dbReference>
<dbReference type="Pfam" id="PF07687">
    <property type="entry name" value="M20_dimer"/>
    <property type="match status" value="1"/>
</dbReference>
<organism evidence="2 3">
    <name type="scientific">Cytobacillus spartinae</name>
    <dbReference type="NCBI Taxonomy" id="3299023"/>
    <lineage>
        <taxon>Bacteria</taxon>
        <taxon>Bacillati</taxon>
        <taxon>Bacillota</taxon>
        <taxon>Bacilli</taxon>
        <taxon>Bacillales</taxon>
        <taxon>Bacillaceae</taxon>
        <taxon>Cytobacillus</taxon>
    </lineage>
</organism>
<dbReference type="SUPFAM" id="SSF55031">
    <property type="entry name" value="Bacterial exopeptidase dimerisation domain"/>
    <property type="match status" value="1"/>
</dbReference>
<accession>A0ABW6K9N7</accession>
<evidence type="ECO:0000313" key="2">
    <source>
        <dbReference type="EMBL" id="MFE8699660.1"/>
    </source>
</evidence>
<dbReference type="NCBIfam" id="TIGR01891">
    <property type="entry name" value="amidohydrolases"/>
    <property type="match status" value="1"/>
</dbReference>
<dbReference type="InterPro" id="IPR017439">
    <property type="entry name" value="Amidohydrolase"/>
</dbReference>
<proteinExistence type="predicted"/>
<dbReference type="InterPro" id="IPR036264">
    <property type="entry name" value="Bact_exopeptidase_dim_dom"/>
</dbReference>
<dbReference type="Gene3D" id="3.30.70.360">
    <property type="match status" value="1"/>
</dbReference>
<feature type="domain" description="Peptidase M20 dimerisation" evidence="1">
    <location>
        <begin position="177"/>
        <end position="262"/>
    </location>
</feature>
<evidence type="ECO:0000259" key="1">
    <source>
        <dbReference type="Pfam" id="PF07687"/>
    </source>
</evidence>
<dbReference type="Gene3D" id="3.40.630.10">
    <property type="entry name" value="Zn peptidases"/>
    <property type="match status" value="1"/>
</dbReference>
<dbReference type="PIRSF" id="PIRSF005962">
    <property type="entry name" value="Pept_M20D_amidohydro"/>
    <property type="match status" value="1"/>
</dbReference>
<dbReference type="InterPro" id="IPR011650">
    <property type="entry name" value="Peptidase_M20_dimer"/>
</dbReference>
<comment type="caution">
    <text evidence="2">The sequence shown here is derived from an EMBL/GenBank/DDBJ whole genome shotgun (WGS) entry which is preliminary data.</text>
</comment>
<dbReference type="CDD" id="cd08018">
    <property type="entry name" value="M20_Acy1_amhX-like"/>
    <property type="match status" value="1"/>
</dbReference>
<evidence type="ECO:0000313" key="3">
    <source>
        <dbReference type="Proteomes" id="UP001601059"/>
    </source>
</evidence>
<protein>
    <submittedName>
        <fullName evidence="2">M20 peptidase aminoacylase family protein</fullName>
    </submittedName>
</protein>
<dbReference type="PANTHER" id="PTHR11014:SF122">
    <property type="entry name" value="AMIDOHYDROLASE AMHX"/>
    <property type="match status" value="1"/>
</dbReference>
<gene>
    <name evidence="2" type="ORF">ACFYKX_03370</name>
</gene>
<dbReference type="Proteomes" id="UP001601059">
    <property type="component" value="Unassembled WGS sequence"/>
</dbReference>
<reference evidence="2 3" key="1">
    <citation type="submission" date="2024-08" db="EMBL/GenBank/DDBJ databases">
        <title>Two novel Cytobacillus novel species.</title>
        <authorList>
            <person name="Liu G."/>
        </authorList>
    </citation>
    <scope>NUCLEOTIDE SEQUENCE [LARGE SCALE GENOMIC DNA]</scope>
    <source>
        <strain evidence="2 3">FJAT-54145</strain>
    </source>
</reference>
<dbReference type="SUPFAM" id="SSF53187">
    <property type="entry name" value="Zn-dependent exopeptidases"/>
    <property type="match status" value="1"/>
</dbReference>
<dbReference type="EMBL" id="JBIACK010000001">
    <property type="protein sequence ID" value="MFE8699660.1"/>
    <property type="molecule type" value="Genomic_DNA"/>
</dbReference>
<dbReference type="Pfam" id="PF01546">
    <property type="entry name" value="Peptidase_M20"/>
    <property type="match status" value="1"/>
</dbReference>
<sequence length="373" mass="40678">MKIMVEQHKKSILETFRHFHEHPELSWEETKTTDYIKEVLLELGCRVRTFNDSTGVIGEIGKGKPVVALRADMDALWQEVDGVYQANHSCGHDAHMAMVLGVVEALKAMDSLPNGTVRFIFQPAEEKGTGALKFVEDGVVDDVDYLYGVHLRPIQEMPLGKASSAIIHGAARVMEGKISGEDLHGARPHLGANAIEVGATLVNMLNSIHLNSMVPYSVKMTSFHAGGKSHNIIPGNATFSLDLRAQSNEAMDQLIKKVNHQADILQNLYGINIELTTTAKIAAAVESQEAQNIMELAISDVLGAENAEAPLVTTGGDDFHFYSIKRPHLKATMLGLGCDLAPGLHHPNMTFNHDALLNGTEILTRAVLLTLEK</sequence>
<dbReference type="RefSeq" id="WP_389358044.1">
    <property type="nucleotide sequence ID" value="NZ_JBIACK010000001.1"/>
</dbReference>